<dbReference type="RefSeq" id="WP_166292485.1">
    <property type="nucleotide sequence ID" value="NZ_CP049863.1"/>
</dbReference>
<dbReference type="Proteomes" id="UP000502677">
    <property type="component" value="Chromosome"/>
</dbReference>
<organism evidence="1 2">
    <name type="scientific">Leucobacter viscericola</name>
    <dbReference type="NCBI Taxonomy" id="2714935"/>
    <lineage>
        <taxon>Bacteria</taxon>
        <taxon>Bacillati</taxon>
        <taxon>Actinomycetota</taxon>
        <taxon>Actinomycetes</taxon>
        <taxon>Micrococcales</taxon>
        <taxon>Microbacteriaceae</taxon>
        <taxon>Leucobacter</taxon>
    </lineage>
</organism>
<dbReference type="KEGG" id="lvi:G7068_13765"/>
<dbReference type="EMBL" id="CP049863">
    <property type="protein sequence ID" value="QIK64146.1"/>
    <property type="molecule type" value="Genomic_DNA"/>
</dbReference>
<evidence type="ECO:0000313" key="2">
    <source>
        <dbReference type="Proteomes" id="UP000502677"/>
    </source>
</evidence>
<gene>
    <name evidence="1" type="ORF">G7068_13765</name>
</gene>
<dbReference type="AlphaFoldDB" id="A0A6G7XI40"/>
<proteinExistence type="predicted"/>
<evidence type="ECO:0000313" key="1">
    <source>
        <dbReference type="EMBL" id="QIK64146.1"/>
    </source>
</evidence>
<accession>A0A6G7XI40</accession>
<sequence length="110" mass="12787">MARWGGAHLGDGFYAEPDWWPEYLRLEREEADSDTAGIDSRELWRHVIEHWRGYVLPDLARFYPGLPVNEQALLETPWRSLREYVLALFGIRDSVTGATFARLHQKDGDT</sequence>
<name>A0A6G7XI40_9MICO</name>
<keyword evidence="2" id="KW-1185">Reference proteome</keyword>
<protein>
    <submittedName>
        <fullName evidence="1">Uncharacterized protein</fullName>
    </submittedName>
</protein>
<reference evidence="1 2" key="1">
    <citation type="submission" date="2020-03" db="EMBL/GenBank/DDBJ databases">
        <title>Leucobacter sp. nov., isolated from beetles.</title>
        <authorList>
            <person name="Hyun D.-W."/>
            <person name="Bae J.-W."/>
        </authorList>
    </citation>
    <scope>NUCLEOTIDE SEQUENCE [LARGE SCALE GENOMIC DNA]</scope>
    <source>
        <strain evidence="1 2">HDW9C</strain>
    </source>
</reference>